<proteinExistence type="predicted"/>
<evidence type="ECO:0000256" key="1">
    <source>
        <dbReference type="SAM" id="Phobius"/>
    </source>
</evidence>
<sequence length="130" mass="14752">MGISNYVYWQQWQDCTMSSPCLGLGQQPYTIITHLVERQQSICESDVYLLGALFYNHLTTYARYCLLKIYCLILFISSLVKWGWVTSHSYARLGKCIASCISAQIFSLIAGNALRSAIALILNLNHLFCN</sequence>
<accession>A0A8X6MZ22</accession>
<evidence type="ECO:0000313" key="3">
    <source>
        <dbReference type="Proteomes" id="UP000887013"/>
    </source>
</evidence>
<dbReference type="EMBL" id="BMAW01098613">
    <property type="protein sequence ID" value="GFS85715.1"/>
    <property type="molecule type" value="Genomic_DNA"/>
</dbReference>
<name>A0A8X6MZ22_NEPPI</name>
<protein>
    <submittedName>
        <fullName evidence="2">Uncharacterized protein</fullName>
    </submittedName>
</protein>
<gene>
    <name evidence="2" type="ORF">NPIL_468821</name>
</gene>
<comment type="caution">
    <text evidence="2">The sequence shown here is derived from an EMBL/GenBank/DDBJ whole genome shotgun (WGS) entry which is preliminary data.</text>
</comment>
<keyword evidence="1" id="KW-0472">Membrane</keyword>
<keyword evidence="3" id="KW-1185">Reference proteome</keyword>
<evidence type="ECO:0000313" key="2">
    <source>
        <dbReference type="EMBL" id="GFS85715.1"/>
    </source>
</evidence>
<organism evidence="2 3">
    <name type="scientific">Nephila pilipes</name>
    <name type="common">Giant wood spider</name>
    <name type="synonym">Nephila maculata</name>
    <dbReference type="NCBI Taxonomy" id="299642"/>
    <lineage>
        <taxon>Eukaryota</taxon>
        <taxon>Metazoa</taxon>
        <taxon>Ecdysozoa</taxon>
        <taxon>Arthropoda</taxon>
        <taxon>Chelicerata</taxon>
        <taxon>Arachnida</taxon>
        <taxon>Araneae</taxon>
        <taxon>Araneomorphae</taxon>
        <taxon>Entelegynae</taxon>
        <taxon>Araneoidea</taxon>
        <taxon>Nephilidae</taxon>
        <taxon>Nephila</taxon>
    </lineage>
</organism>
<reference evidence="2" key="1">
    <citation type="submission" date="2020-08" db="EMBL/GenBank/DDBJ databases">
        <title>Multicomponent nature underlies the extraordinary mechanical properties of spider dragline silk.</title>
        <authorList>
            <person name="Kono N."/>
            <person name="Nakamura H."/>
            <person name="Mori M."/>
            <person name="Yoshida Y."/>
            <person name="Ohtoshi R."/>
            <person name="Malay A.D."/>
            <person name="Moran D.A.P."/>
            <person name="Tomita M."/>
            <person name="Numata K."/>
            <person name="Arakawa K."/>
        </authorList>
    </citation>
    <scope>NUCLEOTIDE SEQUENCE</scope>
</reference>
<keyword evidence="1" id="KW-0812">Transmembrane</keyword>
<dbReference type="AlphaFoldDB" id="A0A8X6MZ22"/>
<dbReference type="Proteomes" id="UP000887013">
    <property type="component" value="Unassembled WGS sequence"/>
</dbReference>
<feature type="transmembrane region" description="Helical" evidence="1">
    <location>
        <begin position="96"/>
        <end position="122"/>
    </location>
</feature>
<keyword evidence="1" id="KW-1133">Transmembrane helix</keyword>
<feature type="transmembrane region" description="Helical" evidence="1">
    <location>
        <begin position="61"/>
        <end position="84"/>
    </location>
</feature>